<gene>
    <name evidence="1" type="ORF">S06H3_10348</name>
</gene>
<reference evidence="1" key="1">
    <citation type="journal article" date="2014" name="Front. Microbiol.">
        <title>High frequency of phylogenetically diverse reductive dehalogenase-homologous genes in deep subseafloor sedimentary metagenomes.</title>
        <authorList>
            <person name="Kawai M."/>
            <person name="Futagami T."/>
            <person name="Toyoda A."/>
            <person name="Takaki Y."/>
            <person name="Nishi S."/>
            <person name="Hori S."/>
            <person name="Arai W."/>
            <person name="Tsubouchi T."/>
            <person name="Morono Y."/>
            <person name="Uchiyama I."/>
            <person name="Ito T."/>
            <person name="Fujiyama A."/>
            <person name="Inagaki F."/>
            <person name="Takami H."/>
        </authorList>
    </citation>
    <scope>NUCLEOTIDE SEQUENCE</scope>
    <source>
        <strain evidence="1">Expedition CK06-06</strain>
    </source>
</reference>
<accession>X1LMR4</accession>
<protein>
    <submittedName>
        <fullName evidence="1">Uncharacterized protein</fullName>
    </submittedName>
</protein>
<dbReference type="EMBL" id="BARV01004775">
    <property type="protein sequence ID" value="GAI07106.1"/>
    <property type="molecule type" value="Genomic_DNA"/>
</dbReference>
<name>X1LMR4_9ZZZZ</name>
<evidence type="ECO:0000313" key="1">
    <source>
        <dbReference type="EMBL" id="GAI07106.1"/>
    </source>
</evidence>
<organism evidence="1">
    <name type="scientific">marine sediment metagenome</name>
    <dbReference type="NCBI Taxonomy" id="412755"/>
    <lineage>
        <taxon>unclassified sequences</taxon>
        <taxon>metagenomes</taxon>
        <taxon>ecological metagenomes</taxon>
    </lineage>
</organism>
<dbReference type="AlphaFoldDB" id="X1LMR4"/>
<proteinExistence type="predicted"/>
<sequence length="41" mass="4721">MAKRKIIRIKEEKCDGCGWNIAHFWESNEMDSKAAPNKIGD</sequence>
<comment type="caution">
    <text evidence="1">The sequence shown here is derived from an EMBL/GenBank/DDBJ whole genome shotgun (WGS) entry which is preliminary data.</text>
</comment>